<feature type="compositionally biased region" description="Low complexity" evidence="1">
    <location>
        <begin position="177"/>
        <end position="188"/>
    </location>
</feature>
<proteinExistence type="predicted"/>
<comment type="caution">
    <text evidence="2">The sequence shown here is derived from an EMBL/GenBank/DDBJ whole genome shotgun (WGS) entry which is preliminary data.</text>
</comment>
<organism evidence="2 3">
    <name type="scientific">Brassica carinata</name>
    <name type="common">Ethiopian mustard</name>
    <name type="synonym">Abyssinian cabbage</name>
    <dbReference type="NCBI Taxonomy" id="52824"/>
    <lineage>
        <taxon>Eukaryota</taxon>
        <taxon>Viridiplantae</taxon>
        <taxon>Streptophyta</taxon>
        <taxon>Embryophyta</taxon>
        <taxon>Tracheophyta</taxon>
        <taxon>Spermatophyta</taxon>
        <taxon>Magnoliopsida</taxon>
        <taxon>eudicotyledons</taxon>
        <taxon>Gunneridae</taxon>
        <taxon>Pentapetalae</taxon>
        <taxon>rosids</taxon>
        <taxon>malvids</taxon>
        <taxon>Brassicales</taxon>
        <taxon>Brassicaceae</taxon>
        <taxon>Brassiceae</taxon>
        <taxon>Brassica</taxon>
    </lineage>
</organism>
<feature type="region of interest" description="Disordered" evidence="1">
    <location>
        <begin position="160"/>
        <end position="188"/>
    </location>
</feature>
<keyword evidence="3" id="KW-1185">Reference proteome</keyword>
<feature type="compositionally biased region" description="Polar residues" evidence="1">
    <location>
        <begin position="210"/>
        <end position="239"/>
    </location>
</feature>
<gene>
    <name evidence="2" type="ORF">Bca52824_055819</name>
</gene>
<reference evidence="2 3" key="1">
    <citation type="submission" date="2020-02" db="EMBL/GenBank/DDBJ databases">
        <authorList>
            <person name="Ma Q."/>
            <person name="Huang Y."/>
            <person name="Song X."/>
            <person name="Pei D."/>
        </authorList>
    </citation>
    <scope>NUCLEOTIDE SEQUENCE [LARGE SCALE GENOMIC DNA]</scope>
    <source>
        <strain evidence="2">Sxm20200214</strain>
        <tissue evidence="2">Leaf</tissue>
    </source>
</reference>
<dbReference type="Proteomes" id="UP000886595">
    <property type="component" value="Unassembled WGS sequence"/>
</dbReference>
<dbReference type="AlphaFoldDB" id="A0A8X7R8N4"/>
<dbReference type="EMBL" id="JAAMPC010000011">
    <property type="protein sequence ID" value="KAG2284599.1"/>
    <property type="molecule type" value="Genomic_DNA"/>
</dbReference>
<sequence>MAGASSLHQAADPLILELEPLDLDLLSIHLDSLRSLTLPKPLQNFRFPHQPSLLLLEVVGSRFVPGLSPDNRATTMVNLESSSTTMDISPTTVSIQISGKGLDKLQILPSAKIKEIDFISAQYTTLSARAKGAPPPPAAAILFGTVENPKNDITAPHVVTSESSKALPQASGPEIMSNPFSKPSKISPSVPVTVSLPVDYVIPHVPAGSGQENPSVDASSHNPPNRDPQTSGNSSKPPP</sequence>
<name>A0A8X7R8N4_BRACI</name>
<evidence type="ECO:0000256" key="1">
    <source>
        <dbReference type="SAM" id="MobiDB-lite"/>
    </source>
</evidence>
<protein>
    <submittedName>
        <fullName evidence="2">Uncharacterized protein</fullName>
    </submittedName>
</protein>
<feature type="region of interest" description="Disordered" evidence="1">
    <location>
        <begin position="203"/>
        <end position="239"/>
    </location>
</feature>
<accession>A0A8X7R8N4</accession>
<evidence type="ECO:0000313" key="2">
    <source>
        <dbReference type="EMBL" id="KAG2284599.1"/>
    </source>
</evidence>
<evidence type="ECO:0000313" key="3">
    <source>
        <dbReference type="Proteomes" id="UP000886595"/>
    </source>
</evidence>